<evidence type="ECO:0000259" key="13">
    <source>
        <dbReference type="PROSITE" id="PS50110"/>
    </source>
</evidence>
<dbReference type="InterPro" id="IPR003594">
    <property type="entry name" value="HATPase_dom"/>
</dbReference>
<evidence type="ECO:0000313" key="18">
    <source>
        <dbReference type="EMBL" id="ARD21758.1"/>
    </source>
</evidence>
<dbReference type="CDD" id="cd00130">
    <property type="entry name" value="PAS"/>
    <property type="match status" value="2"/>
</dbReference>
<dbReference type="Pfam" id="PF00512">
    <property type="entry name" value="HisKA"/>
    <property type="match status" value="1"/>
</dbReference>
<feature type="domain" description="PAS" evidence="14">
    <location>
        <begin position="224"/>
        <end position="294"/>
    </location>
</feature>
<keyword evidence="11" id="KW-0812">Transmembrane</keyword>
<dbReference type="Gene3D" id="1.10.287.130">
    <property type="match status" value="1"/>
</dbReference>
<keyword evidence="6 18" id="KW-0418">Kinase</keyword>
<dbReference type="Pfam" id="PF01627">
    <property type="entry name" value="Hpt"/>
    <property type="match status" value="1"/>
</dbReference>
<dbReference type="InterPro" id="IPR008207">
    <property type="entry name" value="Sig_transdc_His_kin_Hpt_dom"/>
</dbReference>
<dbReference type="PROSITE" id="PS50885">
    <property type="entry name" value="HAMP"/>
    <property type="match status" value="1"/>
</dbReference>
<dbReference type="InterPro" id="IPR013767">
    <property type="entry name" value="PAS_fold"/>
</dbReference>
<dbReference type="CDD" id="cd17546">
    <property type="entry name" value="REC_hyHK_CKI1_RcsC-like"/>
    <property type="match status" value="1"/>
</dbReference>
<feature type="modified residue" description="4-aspartylphosphate" evidence="9">
    <location>
        <position position="923"/>
    </location>
</feature>
<dbReference type="GO" id="GO:0016301">
    <property type="term" value="F:kinase activity"/>
    <property type="evidence" value="ECO:0007669"/>
    <property type="project" value="UniProtKB-KW"/>
</dbReference>
<dbReference type="PROSITE" id="PS50113">
    <property type="entry name" value="PAC"/>
    <property type="match status" value="1"/>
</dbReference>
<dbReference type="NCBIfam" id="TIGR00229">
    <property type="entry name" value="sensory_box"/>
    <property type="match status" value="2"/>
</dbReference>
<dbReference type="SMART" id="SM00448">
    <property type="entry name" value="REC"/>
    <property type="match status" value="1"/>
</dbReference>
<dbReference type="Gene3D" id="1.20.120.160">
    <property type="entry name" value="HPT domain"/>
    <property type="match status" value="1"/>
</dbReference>
<dbReference type="InterPro" id="IPR001789">
    <property type="entry name" value="Sig_transdc_resp-reg_receiver"/>
</dbReference>
<dbReference type="SMART" id="SM00387">
    <property type="entry name" value="HATPase_c"/>
    <property type="match status" value="1"/>
</dbReference>
<evidence type="ECO:0000256" key="4">
    <source>
        <dbReference type="ARBA" id="ARBA00022553"/>
    </source>
</evidence>
<evidence type="ECO:0000256" key="10">
    <source>
        <dbReference type="SAM" id="MobiDB-lite"/>
    </source>
</evidence>
<dbReference type="PROSITE" id="PS50894">
    <property type="entry name" value="HPT"/>
    <property type="match status" value="1"/>
</dbReference>
<feature type="modified residue" description="Phosphohistidine" evidence="8">
    <location>
        <position position="1101"/>
    </location>
</feature>
<evidence type="ECO:0000256" key="6">
    <source>
        <dbReference type="ARBA" id="ARBA00022777"/>
    </source>
</evidence>
<evidence type="ECO:0000259" key="12">
    <source>
        <dbReference type="PROSITE" id="PS50109"/>
    </source>
</evidence>
<gene>
    <name evidence="18" type="ORF">SJ2017_1434</name>
</gene>
<sequence length="1147" mass="126240">MSFRLKAIIAIGLMQSALLLMLIYNSLGVIKTANQAEIQQQGHLSAILVANSVDVNDPRQSILLLKQSLEEHQISHIESVQVFKADKRLYAAERNNLGEFALIEQPVRSDNLVPIEAQSNNGSGVSIKVMVNTDEFDHSVNGVAIKYSALMLLVIVLISILSWYQGLNLIKHVFNIQRASKQVLEGDTGVQVNEPGTQDITDTTNAFNEMLQFLDQQRHDLQGANVRLNTILDSAADGFVIIDTSGVITEVNKAVSSLFGYQKEELIDQNVSILMPMADRFMHDGYIQDYLKGGDAKIVGLGGGRALKAQHKEGHLFPIELSISKMEIDGDVLFLGFIKDMSELKKEQASAARTQSIHLATLEASHDALITINIAGRVEEFNAAAVKLFGYEREEALGELLEDLIIPEGFHKAHKNGMDHHRKTGEGPVLNNRIEVPAHNKAGDEFPVELRVIPIQLDDEMYYTAFLRNISEQKSKEEELRQAKEQAEEGSKAKSRFLATMSHEIRSPLNAVLGSVDLLLDSSLEKGQRMYARTAKEAGSVLLSTINDILDFSKIEAGQMVLEPKEFEPDELVAQVLQILSHKAHDKGVHLASYINRNVPQKLVGDAQRIRQVVQNLVDNAIKFSTEGCISVEVWIPNRDNDKVQLCCRVTDQGIGIGDASQEKLFREFSQVHDTHTTSYAGTGLGLAICSELARMMGGKLVVESKLGEGSQFTLSVLLDESSQASNHNVRLPEHPRVLLIHPDETLCKLIKKQYSQYGVETKYEHHVSDIFNSKIVRGRFDLIMLDDACLLSAKEKDVSILHSDYLFETGYIAALATGVNNDAQSLIEKLGIEESVSKPLSRAMLLSLISGATAENKHEKPLEKVASLPQGCRLLLAEDSPANQMVAGTMLTNEGAVMTYANNGVEAVELALSQDFDLILMDIRMPEMDGLEACQKILAHKPDQIILAMTANVFSEEIAACKAVGMLDCIGKPVNKSDLISGVSHWLGQVKQASSMGMGMQIELTHDKSQVENTDKVTAEISEKSTELSAPKVSTNTDTDELFTEVLLDEAVFDELLSAVGEASLAKMMQVFYHETIMRVNTLKALTPQGSRHDIETEVHTIKSSAGSFGAKTLADVAVRLEAASRTEDEPLDALFNEILPLLNRV</sequence>
<keyword evidence="19" id="KW-1185">Reference proteome</keyword>
<keyword evidence="5" id="KW-0808">Transferase</keyword>
<dbReference type="Pfam" id="PF02518">
    <property type="entry name" value="HATPase_c"/>
    <property type="match status" value="1"/>
</dbReference>
<dbReference type="SMART" id="SM00388">
    <property type="entry name" value="HisKA"/>
    <property type="match status" value="1"/>
</dbReference>
<dbReference type="PANTHER" id="PTHR45339:SF5">
    <property type="entry name" value="HISTIDINE KINASE"/>
    <property type="match status" value="1"/>
</dbReference>
<comment type="catalytic activity">
    <reaction evidence="1">
        <text>ATP + protein L-histidine = ADP + protein N-phospho-L-histidine.</text>
        <dbReference type="EC" id="2.7.13.3"/>
    </reaction>
</comment>
<dbReference type="Gene3D" id="3.40.50.2300">
    <property type="match status" value="1"/>
</dbReference>
<dbReference type="SUPFAM" id="SSF55874">
    <property type="entry name" value="ATPase domain of HSP90 chaperone/DNA topoisomerase II/histidine kinase"/>
    <property type="match status" value="1"/>
</dbReference>
<evidence type="ECO:0000256" key="2">
    <source>
        <dbReference type="ARBA" id="ARBA00004370"/>
    </source>
</evidence>
<comment type="subcellular location">
    <subcellularLocation>
        <location evidence="2">Membrane</location>
    </subcellularLocation>
</comment>
<accession>A0ABM6JK94</accession>
<dbReference type="PROSITE" id="PS50112">
    <property type="entry name" value="PAS"/>
    <property type="match status" value="2"/>
</dbReference>
<dbReference type="EC" id="2.7.13.3" evidence="3"/>
<dbReference type="Proteomes" id="UP000191820">
    <property type="component" value="Chromosome"/>
</dbReference>
<dbReference type="SMART" id="SM00091">
    <property type="entry name" value="PAS"/>
    <property type="match status" value="2"/>
</dbReference>
<dbReference type="SUPFAM" id="SSF55785">
    <property type="entry name" value="PYP-like sensor domain (PAS domain)"/>
    <property type="match status" value="2"/>
</dbReference>
<keyword evidence="11" id="KW-0472">Membrane</keyword>
<dbReference type="SUPFAM" id="SSF47226">
    <property type="entry name" value="Histidine-containing phosphotransfer domain, HPT domain"/>
    <property type="match status" value="1"/>
</dbReference>
<dbReference type="InterPro" id="IPR036890">
    <property type="entry name" value="HATPase_C_sf"/>
</dbReference>
<dbReference type="InterPro" id="IPR036097">
    <property type="entry name" value="HisK_dim/P_sf"/>
</dbReference>
<dbReference type="InterPro" id="IPR005467">
    <property type="entry name" value="His_kinase_dom"/>
</dbReference>
<evidence type="ECO:0000259" key="16">
    <source>
        <dbReference type="PROSITE" id="PS50885"/>
    </source>
</evidence>
<dbReference type="InterPro" id="IPR003660">
    <property type="entry name" value="HAMP_dom"/>
</dbReference>
<feature type="domain" description="PAS" evidence="14">
    <location>
        <begin position="354"/>
        <end position="408"/>
    </location>
</feature>
<dbReference type="Gene3D" id="6.10.340.10">
    <property type="match status" value="1"/>
</dbReference>
<evidence type="ECO:0000259" key="17">
    <source>
        <dbReference type="PROSITE" id="PS50894"/>
    </source>
</evidence>
<feature type="transmembrane region" description="Helical" evidence="11">
    <location>
        <begin position="147"/>
        <end position="164"/>
    </location>
</feature>
<protein>
    <recommendedName>
        <fullName evidence="3">histidine kinase</fullName>
        <ecNumber evidence="3">2.7.13.3</ecNumber>
    </recommendedName>
</protein>
<dbReference type="PANTHER" id="PTHR45339">
    <property type="entry name" value="HYBRID SIGNAL TRANSDUCTION HISTIDINE KINASE J"/>
    <property type="match status" value="1"/>
</dbReference>
<dbReference type="Pfam" id="PF00072">
    <property type="entry name" value="Response_reg"/>
    <property type="match status" value="1"/>
</dbReference>
<feature type="compositionally biased region" description="Basic and acidic residues" evidence="10">
    <location>
        <begin position="474"/>
        <end position="492"/>
    </location>
</feature>
<dbReference type="InterPro" id="IPR000014">
    <property type="entry name" value="PAS"/>
</dbReference>
<name>A0ABM6JK94_9GAMM</name>
<keyword evidence="11" id="KW-1133">Transmembrane helix</keyword>
<dbReference type="Pfam" id="PF00989">
    <property type="entry name" value="PAS"/>
    <property type="match status" value="1"/>
</dbReference>
<organism evidence="18 19">
    <name type="scientific">Shewanella japonica</name>
    <dbReference type="NCBI Taxonomy" id="93973"/>
    <lineage>
        <taxon>Bacteria</taxon>
        <taxon>Pseudomonadati</taxon>
        <taxon>Pseudomonadota</taxon>
        <taxon>Gammaproteobacteria</taxon>
        <taxon>Alteromonadales</taxon>
        <taxon>Shewanellaceae</taxon>
        <taxon>Shewanella</taxon>
    </lineage>
</organism>
<dbReference type="Gene3D" id="3.30.450.20">
    <property type="entry name" value="PAS domain"/>
    <property type="match status" value="2"/>
</dbReference>
<dbReference type="PROSITE" id="PS50109">
    <property type="entry name" value="HIS_KIN"/>
    <property type="match status" value="1"/>
</dbReference>
<dbReference type="EMBL" id="CP020472">
    <property type="protein sequence ID" value="ARD21758.1"/>
    <property type="molecule type" value="Genomic_DNA"/>
</dbReference>
<reference evidence="18 19" key="1">
    <citation type="submission" date="2017-03" db="EMBL/GenBank/DDBJ databases">
        <title>Genome sequencing of Shewanella japonica KCTC 22435.</title>
        <authorList>
            <person name="Kim K.M."/>
        </authorList>
    </citation>
    <scope>NUCLEOTIDE SEQUENCE [LARGE SCALE GENOMIC DNA]</scope>
    <source>
        <strain evidence="18 19">KCTC 22435</strain>
    </source>
</reference>
<feature type="domain" description="PAC" evidence="15">
    <location>
        <begin position="432"/>
        <end position="482"/>
    </location>
</feature>
<keyword evidence="4 9" id="KW-0597">Phosphoprotein</keyword>
<feature type="domain" description="Response regulatory" evidence="13">
    <location>
        <begin position="874"/>
        <end position="988"/>
    </location>
</feature>
<evidence type="ECO:0000256" key="11">
    <source>
        <dbReference type="SAM" id="Phobius"/>
    </source>
</evidence>
<keyword evidence="7" id="KW-0902">Two-component regulatory system</keyword>
<dbReference type="Pfam" id="PF13426">
    <property type="entry name" value="PAS_9"/>
    <property type="match status" value="1"/>
</dbReference>
<dbReference type="SUPFAM" id="SSF52172">
    <property type="entry name" value="CheY-like"/>
    <property type="match status" value="1"/>
</dbReference>
<feature type="domain" description="HAMP" evidence="16">
    <location>
        <begin position="167"/>
        <end position="219"/>
    </location>
</feature>
<dbReference type="PRINTS" id="PR00344">
    <property type="entry name" value="BCTRLSENSOR"/>
</dbReference>
<dbReference type="InterPro" id="IPR003661">
    <property type="entry name" value="HisK_dim/P_dom"/>
</dbReference>
<dbReference type="PROSITE" id="PS50110">
    <property type="entry name" value="RESPONSE_REGULATORY"/>
    <property type="match status" value="1"/>
</dbReference>
<dbReference type="RefSeq" id="WP_080915339.1">
    <property type="nucleotide sequence ID" value="NZ_CP020472.1"/>
</dbReference>
<dbReference type="InterPro" id="IPR004358">
    <property type="entry name" value="Sig_transdc_His_kin-like_C"/>
</dbReference>
<evidence type="ECO:0000256" key="1">
    <source>
        <dbReference type="ARBA" id="ARBA00000085"/>
    </source>
</evidence>
<dbReference type="InterPro" id="IPR036641">
    <property type="entry name" value="HPT_dom_sf"/>
</dbReference>
<dbReference type="InterPro" id="IPR000700">
    <property type="entry name" value="PAS-assoc_C"/>
</dbReference>
<evidence type="ECO:0000256" key="8">
    <source>
        <dbReference type="PROSITE-ProRule" id="PRU00110"/>
    </source>
</evidence>
<dbReference type="SUPFAM" id="SSF47384">
    <property type="entry name" value="Homodimeric domain of signal transducing histidine kinase"/>
    <property type="match status" value="1"/>
</dbReference>
<dbReference type="CDD" id="cd16922">
    <property type="entry name" value="HATPase_EvgS-ArcB-TorS-like"/>
    <property type="match status" value="1"/>
</dbReference>
<feature type="domain" description="HPt" evidence="17">
    <location>
        <begin position="1062"/>
        <end position="1147"/>
    </location>
</feature>
<feature type="region of interest" description="Disordered" evidence="10">
    <location>
        <begin position="474"/>
        <end position="494"/>
    </location>
</feature>
<feature type="transmembrane region" description="Helical" evidence="11">
    <location>
        <begin position="6"/>
        <end position="24"/>
    </location>
</feature>
<dbReference type="Gene3D" id="3.30.565.10">
    <property type="entry name" value="Histidine kinase-like ATPase, C-terminal domain"/>
    <property type="match status" value="1"/>
</dbReference>
<evidence type="ECO:0000256" key="9">
    <source>
        <dbReference type="PROSITE-ProRule" id="PRU00169"/>
    </source>
</evidence>
<evidence type="ECO:0000259" key="14">
    <source>
        <dbReference type="PROSITE" id="PS50112"/>
    </source>
</evidence>
<evidence type="ECO:0000256" key="7">
    <source>
        <dbReference type="ARBA" id="ARBA00023012"/>
    </source>
</evidence>
<evidence type="ECO:0000259" key="15">
    <source>
        <dbReference type="PROSITE" id="PS50113"/>
    </source>
</evidence>
<dbReference type="InterPro" id="IPR011006">
    <property type="entry name" value="CheY-like_superfamily"/>
</dbReference>
<proteinExistence type="predicted"/>
<evidence type="ECO:0000313" key="19">
    <source>
        <dbReference type="Proteomes" id="UP000191820"/>
    </source>
</evidence>
<evidence type="ECO:0000256" key="3">
    <source>
        <dbReference type="ARBA" id="ARBA00012438"/>
    </source>
</evidence>
<dbReference type="CDD" id="cd00082">
    <property type="entry name" value="HisKA"/>
    <property type="match status" value="1"/>
</dbReference>
<dbReference type="InterPro" id="IPR035965">
    <property type="entry name" value="PAS-like_dom_sf"/>
</dbReference>
<feature type="domain" description="Histidine kinase" evidence="12">
    <location>
        <begin position="500"/>
        <end position="721"/>
    </location>
</feature>
<evidence type="ECO:0000256" key="5">
    <source>
        <dbReference type="ARBA" id="ARBA00022679"/>
    </source>
</evidence>